<feature type="compositionally biased region" description="Polar residues" evidence="9">
    <location>
        <begin position="276"/>
        <end position="293"/>
    </location>
</feature>
<feature type="compositionally biased region" description="Polar residues" evidence="9">
    <location>
        <begin position="1"/>
        <end position="26"/>
    </location>
</feature>
<dbReference type="Proteomes" id="UP001479436">
    <property type="component" value="Unassembled WGS sequence"/>
</dbReference>
<evidence type="ECO:0000256" key="2">
    <source>
        <dbReference type="ARBA" id="ARBA00004514"/>
    </source>
</evidence>
<name>A0ABR2WG11_9FUNG</name>
<evidence type="ECO:0000256" key="1">
    <source>
        <dbReference type="ARBA" id="ARBA00004201"/>
    </source>
</evidence>
<keyword evidence="5" id="KW-0694">RNA-binding</keyword>
<feature type="compositionally biased region" description="Polar residues" evidence="9">
    <location>
        <begin position="575"/>
        <end position="587"/>
    </location>
</feature>
<dbReference type="InterPro" id="IPR001660">
    <property type="entry name" value="SAM"/>
</dbReference>
<gene>
    <name evidence="11" type="primary">VTS1_4</name>
    <name evidence="11" type="ORF">K7432_015516</name>
</gene>
<comment type="subcellular location">
    <subcellularLocation>
        <location evidence="1">Cytoplasm</location>
        <location evidence="1">P-body</location>
    </subcellularLocation>
    <subcellularLocation>
        <location evidence="2">Cytoplasm</location>
        <location evidence="2">Cytosol</location>
    </subcellularLocation>
</comment>
<dbReference type="PANTHER" id="PTHR12515">
    <property type="entry name" value="STERILE ALPHA MOTIF DOMAIN CONTAINING PROTEIN 4-RELATED"/>
    <property type="match status" value="1"/>
</dbReference>
<dbReference type="InterPro" id="IPR050897">
    <property type="entry name" value="SMAUG/VTS1_RNA-bind"/>
</dbReference>
<evidence type="ECO:0000256" key="7">
    <source>
        <dbReference type="ARBA" id="ARBA00024136"/>
    </source>
</evidence>
<comment type="function">
    <text evidence="8">RNA-binding protein involved in post-transcriptional regulation through transcript degradation.</text>
</comment>
<dbReference type="PROSITE" id="PS50105">
    <property type="entry name" value="SAM_DOMAIN"/>
    <property type="match status" value="1"/>
</dbReference>
<evidence type="ECO:0000256" key="8">
    <source>
        <dbReference type="ARBA" id="ARBA00054767"/>
    </source>
</evidence>
<feature type="region of interest" description="Disordered" evidence="9">
    <location>
        <begin position="1"/>
        <end position="76"/>
    </location>
</feature>
<feature type="compositionally biased region" description="Low complexity" evidence="9">
    <location>
        <begin position="498"/>
        <end position="512"/>
    </location>
</feature>
<organism evidence="11 12">
    <name type="scientific">Basidiobolus ranarum</name>
    <dbReference type="NCBI Taxonomy" id="34480"/>
    <lineage>
        <taxon>Eukaryota</taxon>
        <taxon>Fungi</taxon>
        <taxon>Fungi incertae sedis</taxon>
        <taxon>Zoopagomycota</taxon>
        <taxon>Entomophthoromycotina</taxon>
        <taxon>Basidiobolomycetes</taxon>
        <taxon>Basidiobolales</taxon>
        <taxon>Basidiobolaceae</taxon>
        <taxon>Basidiobolus</taxon>
    </lineage>
</organism>
<feature type="compositionally biased region" description="Polar residues" evidence="9">
    <location>
        <begin position="186"/>
        <end position="196"/>
    </location>
</feature>
<feature type="region of interest" description="Disordered" evidence="9">
    <location>
        <begin position="419"/>
        <end position="438"/>
    </location>
</feature>
<feature type="compositionally biased region" description="Low complexity" evidence="9">
    <location>
        <begin position="27"/>
        <end position="42"/>
    </location>
</feature>
<dbReference type="SUPFAM" id="SSF47769">
    <property type="entry name" value="SAM/Pointed domain"/>
    <property type="match status" value="1"/>
</dbReference>
<reference evidence="11 12" key="1">
    <citation type="submission" date="2023-04" db="EMBL/GenBank/DDBJ databases">
        <title>Genome of Basidiobolus ranarum AG-B5.</title>
        <authorList>
            <person name="Stajich J.E."/>
            <person name="Carter-House D."/>
            <person name="Gryganskyi A."/>
        </authorList>
    </citation>
    <scope>NUCLEOTIDE SEQUENCE [LARGE SCALE GENOMIC DNA]</scope>
    <source>
        <strain evidence="11 12">AG-B5</strain>
    </source>
</reference>
<sequence>MTAPQQRPLSENISFSRASENSSPDRSSSIASNKAISNQSNNLSATNNGLAGNMEQSTLKSPTLNGKPHGGRPVSEILTTGIPLPAEDAWTKNLSQYEKTLEEMTTTSLDQNFKDELDAVQQWFKALSNSERTASLFSLLQQSSPVQVRFFITVLLQMAKNDPLNGILSKEQISKVEDTLKRTPQVGENNNHSNGTPPIPGISIGAATPTNSGNNRSRRLYDRYSLPAGIPEEVTSFLSSLDSESVNARLATQTILEGRHEGNRNGTSNGNRGSAYLSSNKPQSSYGYKSRPSSQHEADPASVFASNMFFASQNLGATGTGRTVGRSGQRPRSFCGVDALSGTWRSKEITNERPGSAIGDYSAMANSWGMPLSPTLATFAEQVARGIDRPNSRGEDIDVNSLHLNQLRINEANASRKLYDNGLKSPTGNSARRNANPAGLTIAVTEDYPVRDNFPRSANSLAPGSARNRNSYYGEDSLRSPAYMDGNRLQSPLPSPLYPSQHQSRPGSSVSSPIPPGFIPHWAQDSMKRLMSQNPQAAKQYIAMMQGAGSAGLDDGYHGGEKRDHHRNGAHQGDSRNGQPRGNNANKNKGAEVVDLEILKDIPAWLRSLRLHKYTTIFEGMVWQDIIQLSDEELTNKGVAALGARRKMLKVFEAVKKETGL</sequence>
<feature type="compositionally biased region" description="Polar residues" evidence="9">
    <location>
        <begin position="456"/>
        <end position="471"/>
    </location>
</feature>
<keyword evidence="11" id="KW-0238">DNA-binding</keyword>
<feature type="region of interest" description="Disordered" evidence="9">
    <location>
        <begin position="552"/>
        <end position="589"/>
    </location>
</feature>
<feature type="compositionally biased region" description="Polar residues" evidence="9">
    <location>
        <begin position="424"/>
        <end position="433"/>
    </location>
</feature>
<comment type="caution">
    <text evidence="11">The sequence shown here is derived from an EMBL/GenBank/DDBJ whole genome shotgun (WGS) entry which is preliminary data.</text>
</comment>
<dbReference type="CDD" id="cd09556">
    <property type="entry name" value="SAM_VTS1_fungal"/>
    <property type="match status" value="1"/>
</dbReference>
<feature type="domain" description="SAM" evidence="10">
    <location>
        <begin position="600"/>
        <end position="658"/>
    </location>
</feature>
<evidence type="ECO:0000256" key="6">
    <source>
        <dbReference type="ARBA" id="ARBA00024046"/>
    </source>
</evidence>
<feature type="region of interest" description="Disordered" evidence="9">
    <location>
        <begin position="254"/>
        <end position="299"/>
    </location>
</feature>
<dbReference type="Pfam" id="PF07647">
    <property type="entry name" value="SAM_2"/>
    <property type="match status" value="1"/>
</dbReference>
<evidence type="ECO:0000256" key="4">
    <source>
        <dbReference type="ARBA" id="ARBA00022490"/>
    </source>
</evidence>
<evidence type="ECO:0000259" key="10">
    <source>
        <dbReference type="PROSITE" id="PS50105"/>
    </source>
</evidence>
<feature type="compositionally biased region" description="Polar residues" evidence="9">
    <location>
        <begin position="43"/>
        <end position="64"/>
    </location>
</feature>
<dbReference type="InterPro" id="IPR013761">
    <property type="entry name" value="SAM/pointed_sf"/>
</dbReference>
<feature type="region of interest" description="Disordered" evidence="9">
    <location>
        <begin position="184"/>
        <end position="218"/>
    </location>
</feature>
<evidence type="ECO:0000256" key="9">
    <source>
        <dbReference type="SAM" id="MobiDB-lite"/>
    </source>
</evidence>
<proteinExistence type="inferred from homology"/>
<accession>A0ABR2WG11</accession>
<dbReference type="Gene3D" id="1.10.150.50">
    <property type="entry name" value="Transcription Factor, Ets-1"/>
    <property type="match status" value="1"/>
</dbReference>
<dbReference type="Pfam" id="PF25479">
    <property type="entry name" value="Vts1"/>
    <property type="match status" value="1"/>
</dbReference>
<evidence type="ECO:0000256" key="3">
    <source>
        <dbReference type="ARBA" id="ARBA00007325"/>
    </source>
</evidence>
<dbReference type="InterPro" id="IPR057327">
    <property type="entry name" value="Vts1_dom"/>
</dbReference>
<dbReference type="PANTHER" id="PTHR12515:SF5">
    <property type="entry name" value="PROTEIN SMAUG"/>
    <property type="match status" value="1"/>
</dbReference>
<comment type="similarity">
    <text evidence="3">Belongs to the VTS1 family.</text>
</comment>
<feature type="compositionally biased region" description="Low complexity" evidence="9">
    <location>
        <begin position="264"/>
        <end position="274"/>
    </location>
</feature>
<dbReference type="GO" id="GO:0003677">
    <property type="term" value="F:DNA binding"/>
    <property type="evidence" value="ECO:0007669"/>
    <property type="project" value="UniProtKB-KW"/>
</dbReference>
<protein>
    <recommendedName>
        <fullName evidence="7">RNA-binding protein VTS1</fullName>
    </recommendedName>
</protein>
<dbReference type="EMBL" id="JASJQH010002135">
    <property type="protein sequence ID" value="KAK9760442.1"/>
    <property type="molecule type" value="Genomic_DNA"/>
</dbReference>
<evidence type="ECO:0000313" key="12">
    <source>
        <dbReference type="Proteomes" id="UP001479436"/>
    </source>
</evidence>
<dbReference type="InterPro" id="IPR037635">
    <property type="entry name" value="VTS1_SAM"/>
</dbReference>
<evidence type="ECO:0000313" key="11">
    <source>
        <dbReference type="EMBL" id="KAK9760442.1"/>
    </source>
</evidence>
<feature type="region of interest" description="Disordered" evidence="9">
    <location>
        <begin position="451"/>
        <end position="521"/>
    </location>
</feature>
<keyword evidence="12" id="KW-1185">Reference proteome</keyword>
<evidence type="ECO:0000256" key="5">
    <source>
        <dbReference type="ARBA" id="ARBA00022884"/>
    </source>
</evidence>
<comment type="subunit">
    <text evidence="6">Monomer. Binds to RNA.</text>
</comment>
<keyword evidence="4" id="KW-0963">Cytoplasm</keyword>
<dbReference type="SMART" id="SM00454">
    <property type="entry name" value="SAM"/>
    <property type="match status" value="1"/>
</dbReference>